<dbReference type="InterPro" id="IPR042098">
    <property type="entry name" value="TauD-like_sf"/>
</dbReference>
<dbReference type="GO" id="GO:0016491">
    <property type="term" value="F:oxidoreductase activity"/>
    <property type="evidence" value="ECO:0007669"/>
    <property type="project" value="UniProtKB-KW"/>
</dbReference>
<dbReference type="SUPFAM" id="SSF51197">
    <property type="entry name" value="Clavaminate synthase-like"/>
    <property type="match status" value="1"/>
</dbReference>
<evidence type="ECO:0000256" key="1">
    <source>
        <dbReference type="ARBA" id="ARBA00023002"/>
    </source>
</evidence>
<accession>A0A1G6HP75</accession>
<dbReference type="Gene3D" id="3.60.130.10">
    <property type="entry name" value="Clavaminate synthase-like"/>
    <property type="match status" value="1"/>
</dbReference>
<dbReference type="AlphaFoldDB" id="A0A1G6HP75"/>
<evidence type="ECO:0008006" key="4">
    <source>
        <dbReference type="Google" id="ProtNLM"/>
    </source>
</evidence>
<dbReference type="EMBL" id="FMYG01000002">
    <property type="protein sequence ID" value="SDB95296.1"/>
    <property type="molecule type" value="Genomic_DNA"/>
</dbReference>
<dbReference type="STRING" id="993073.AS029_05450"/>
<gene>
    <name evidence="2" type="ORF">SAMN05216418_1340</name>
</gene>
<proteinExistence type="predicted"/>
<organism evidence="2 3">
    <name type="scientific">Microbacterium enclense</name>
    <dbReference type="NCBI Taxonomy" id="993073"/>
    <lineage>
        <taxon>Bacteria</taxon>
        <taxon>Bacillati</taxon>
        <taxon>Actinomycetota</taxon>
        <taxon>Actinomycetes</taxon>
        <taxon>Micrococcales</taxon>
        <taxon>Microbacteriaceae</taxon>
        <taxon>Microbacterium</taxon>
    </lineage>
</organism>
<evidence type="ECO:0000313" key="3">
    <source>
        <dbReference type="Proteomes" id="UP000183203"/>
    </source>
</evidence>
<dbReference type="Proteomes" id="UP000183203">
    <property type="component" value="Unassembled WGS sequence"/>
</dbReference>
<reference evidence="2 3" key="1">
    <citation type="submission" date="2016-09" db="EMBL/GenBank/DDBJ databases">
        <authorList>
            <person name="Capua I."/>
            <person name="De Benedictis P."/>
            <person name="Joannis T."/>
            <person name="Lombin L.H."/>
            <person name="Cattoli G."/>
        </authorList>
    </citation>
    <scope>NUCLEOTIDE SEQUENCE [LARGE SCALE GENOMIC DNA]</scope>
    <source>
        <strain evidence="2 3">NIO-1002</strain>
    </source>
</reference>
<evidence type="ECO:0000313" key="2">
    <source>
        <dbReference type="EMBL" id="SDB95296.1"/>
    </source>
</evidence>
<name>A0A1G6HP75_9MICO</name>
<keyword evidence="1" id="KW-0560">Oxidoreductase</keyword>
<protein>
    <recommendedName>
        <fullName evidence="4">TauD/TfdA-like domain-containing protein</fullName>
    </recommendedName>
</protein>
<sequence>MDGARLLQELNRRGWVVASGTAGDLRRTLAVAGAQPTATQRGRSHSFLRPYTEQEAPPNTMSAVYGLEEQPLHTDGAHLHRPPDVIALCASEPSATPTIVWAGSSTYPTVPAYARSGIFTVRTKQGSFLTSAVDGGRIRYDPVCMSPSDGMAREAVGYFTSLRASAEEHHWDSPNLVLLIDNRRCLHARSAVAEGDETRRLERLTFRLEKS</sequence>